<evidence type="ECO:0000313" key="3">
    <source>
        <dbReference type="Proteomes" id="UP000018461"/>
    </source>
</evidence>
<dbReference type="Proteomes" id="UP000018461">
    <property type="component" value="Unassembled WGS sequence"/>
</dbReference>
<evidence type="ECO:0000256" key="1">
    <source>
        <dbReference type="SAM" id="Phobius"/>
    </source>
</evidence>
<dbReference type="EMBL" id="AFZC02000003">
    <property type="protein sequence ID" value="EHL11935.1"/>
    <property type="molecule type" value="Genomic_DNA"/>
</dbReference>
<protein>
    <submittedName>
        <fullName evidence="2">Uncharacterized protein</fullName>
    </submittedName>
</protein>
<name>G9WN32_9FIRM</name>
<reference evidence="2" key="1">
    <citation type="submission" date="2011-08" db="EMBL/GenBank/DDBJ databases">
        <authorList>
            <consortium name="The Broad Institute Genome Sequencing Platform"/>
            <person name="Earl A."/>
            <person name="Ward D."/>
            <person name="Feldgarden M."/>
            <person name="Gevers D."/>
            <person name="Sizova M."/>
            <person name="Hazen A."/>
            <person name="Epstein S."/>
            <person name="Young S.K."/>
            <person name="Zeng Q."/>
            <person name="Gargeya S."/>
            <person name="Fitzgerald M."/>
            <person name="Haas B."/>
            <person name="Abouelleil A."/>
            <person name="Alvarado L."/>
            <person name="Arachchi H.M."/>
            <person name="Berlin A."/>
            <person name="Brown A."/>
            <person name="Chapman S.B."/>
            <person name="Chen Z."/>
            <person name="Dunbar C."/>
            <person name="Freedman E."/>
            <person name="Gearin G."/>
            <person name="Gellesch M."/>
            <person name="Goldberg J."/>
            <person name="Griggs A."/>
            <person name="Gujja S."/>
            <person name="Heiman D."/>
            <person name="Howarth C."/>
            <person name="Larson L."/>
            <person name="Lui A."/>
            <person name="MacDonald P.J.P."/>
            <person name="Montmayeur A."/>
            <person name="Murphy C."/>
            <person name="Neiman D."/>
            <person name="Pearson M."/>
            <person name="Priest M."/>
            <person name="Roberts A."/>
            <person name="Saif S."/>
            <person name="Shea T."/>
            <person name="Shenoy N."/>
            <person name="Sisk P."/>
            <person name="Stolte C."/>
            <person name="Sykes S."/>
            <person name="Wortman J."/>
            <person name="Nusbaum C."/>
            <person name="Birren B."/>
        </authorList>
    </citation>
    <scope>NUCLEOTIDE SEQUENCE [LARGE SCALE GENOMIC DNA]</scope>
    <source>
        <strain evidence="2">ACB1</strain>
    </source>
</reference>
<reference evidence="2" key="2">
    <citation type="submission" date="2013-03" db="EMBL/GenBank/DDBJ databases">
        <title>The Genome Sequence of Oribacterium sp. ACB1.</title>
        <authorList>
            <consortium name="The Broad Institute Genomics Platform"/>
            <consortium name="The Broad Institute Genome Sequencing Center for Infectious Disease"/>
            <person name="Earl A."/>
            <person name="Ward D."/>
            <person name="Feldgarden M."/>
            <person name="Gevers D."/>
            <person name="Sizova M."/>
            <person name="Hazen A."/>
            <person name="Epstein S."/>
            <person name="Walker B."/>
            <person name="Young S."/>
            <person name="Zeng Q."/>
            <person name="Gargeya S."/>
            <person name="Fitzgerald M."/>
            <person name="Haas B."/>
            <person name="Abouelleil A."/>
            <person name="Allen A.W."/>
            <person name="Alvarado L."/>
            <person name="Arachchi H.M."/>
            <person name="Berlin A.M."/>
            <person name="Chapman S.B."/>
            <person name="Gainer-Dewar J."/>
            <person name="Goldberg J."/>
            <person name="Griggs A."/>
            <person name="Gujja S."/>
            <person name="Hansen M."/>
            <person name="Howarth C."/>
            <person name="Imamovic A."/>
            <person name="Ireland A."/>
            <person name="Larimer J."/>
            <person name="McCowan C."/>
            <person name="Murphy C."/>
            <person name="Pearson M."/>
            <person name="Poon T.W."/>
            <person name="Priest M."/>
            <person name="Roberts A."/>
            <person name="Saif S."/>
            <person name="Shea T."/>
            <person name="Sisk P."/>
            <person name="Sykes S."/>
            <person name="Wortman J."/>
            <person name="Nusbaum C."/>
            <person name="Birren B."/>
        </authorList>
    </citation>
    <scope>NUCLEOTIDE SEQUENCE [LARGE SCALE GENOMIC DNA]</scope>
    <source>
        <strain evidence="2">ACB1</strain>
    </source>
</reference>
<dbReference type="AlphaFoldDB" id="G9WN32"/>
<dbReference type="SUPFAM" id="SSF52317">
    <property type="entry name" value="Class I glutamine amidotransferase-like"/>
    <property type="match status" value="1"/>
</dbReference>
<accession>G9WN32</accession>
<dbReference type="PATRIC" id="fig|796943.3.peg.1169"/>
<dbReference type="HOGENOM" id="CLU_349439_0_0_9"/>
<feature type="transmembrane region" description="Helical" evidence="1">
    <location>
        <begin position="371"/>
        <end position="389"/>
    </location>
</feature>
<dbReference type="STRING" id="796943.HMPREF9625_00765"/>
<keyword evidence="1" id="KW-0812">Transmembrane</keyword>
<evidence type="ECO:0000313" key="2">
    <source>
        <dbReference type="EMBL" id="EHL11935.1"/>
    </source>
</evidence>
<gene>
    <name evidence="2" type="ORF">HMPREF9625_00765</name>
</gene>
<organism evidence="2 3">
    <name type="scientific">Oribacterium parvum ACB1</name>
    <dbReference type="NCBI Taxonomy" id="796943"/>
    <lineage>
        <taxon>Bacteria</taxon>
        <taxon>Bacillati</taxon>
        <taxon>Bacillota</taxon>
        <taxon>Clostridia</taxon>
        <taxon>Lachnospirales</taxon>
        <taxon>Lachnospiraceae</taxon>
        <taxon>Oribacterium</taxon>
    </lineage>
</organism>
<keyword evidence="1" id="KW-0472">Membrane</keyword>
<dbReference type="InterPro" id="IPR029062">
    <property type="entry name" value="Class_I_gatase-like"/>
</dbReference>
<sequence>MSLHYGIQNTAKAGRNLPLQIKIENTEEQAFSGTLNIILAESGKHIIQYSYPLVVEGNSLKEVDKNFMLPSGVNQLFLSVENLKKEQLVSRRVGLDISGSDAELLIGVLSQNGDNISFLQNARVNDGLLKTRVLNFTGDNFPKEEADLYLLDMLLIRNFDLSSLEEQERESLKHYVEHGGVLLFSLSENGMQTLSEDFSSFLATPLDFQNRSLFLGEEKTGSGTFDEEGLGTGSTENLTSSPIYLKGGRESAFSEGTPFLSVCPIGNGLLAVLGYDLLQLERYATEDSSYIGRLFLQIYGQNRLDTLSVSASERSLKQYWDLEELMNLSDLSKLPSIPLYFIILLCYLILVGPGLYFLMRKQHSLRAYRPSIILLALFGTLLIWALGMGTRFNGSFISYVKLLQLNKESVDEENYINLRSPEERNFSLGIQAEYTVNPILKGLDYTGDLGVLRKEENLSRTEILQEREKSVIDIQNGKPFSPHYFLLNKKVPNNKGVIEGSVAYFGGVLSGELTNNTEYTLSDAFILLYGRIIKLGKLEKGQSVQLGGLESTAVPIGDFDYLSTLLFMGNSKNFIRFILGEQIHGYFPDARFFAIAREDGPEFMDSSVKEKGIGKKNLEQYGISIVSASMELKRSEGGVKEYSALSRDPYIESGEFDTGTNTMNPMIPLEIVYNLGEEEKIESISFERLDVEADGNRLLMNFQGNMAIYNHLTGGYDSIGKEEGVLSGTRLKPYLNEKNELKLRFISKESLASPEIRQLLPMITISAKEEIG</sequence>
<feature type="transmembrane region" description="Helical" evidence="1">
    <location>
        <begin position="337"/>
        <end position="359"/>
    </location>
</feature>
<keyword evidence="3" id="KW-1185">Reference proteome</keyword>
<comment type="caution">
    <text evidence="2">The sequence shown here is derived from an EMBL/GenBank/DDBJ whole genome shotgun (WGS) entry which is preliminary data.</text>
</comment>
<proteinExistence type="predicted"/>
<keyword evidence="1" id="KW-1133">Transmembrane helix</keyword>